<dbReference type="eggNOG" id="COG0729">
    <property type="taxonomic scope" value="Bacteria"/>
</dbReference>
<evidence type="ECO:0000259" key="7">
    <source>
        <dbReference type="Pfam" id="PF01103"/>
    </source>
</evidence>
<reference evidence="8 9" key="1">
    <citation type="submission" date="2013-08" db="EMBL/GenBank/DDBJ databases">
        <title>Genomic analysis of Lysobacter defluvii.</title>
        <authorList>
            <person name="Wang Q."/>
            <person name="Wang G."/>
        </authorList>
    </citation>
    <scope>NUCLEOTIDE SEQUENCE [LARGE SCALE GENOMIC DNA]</scope>
    <source>
        <strain evidence="8 9">IMMIB APB-9</strain>
    </source>
</reference>
<accession>A0A0A0M9G9</accession>
<dbReference type="GO" id="GO:0009279">
    <property type="term" value="C:cell outer membrane"/>
    <property type="evidence" value="ECO:0007669"/>
    <property type="project" value="TreeGrafter"/>
</dbReference>
<dbReference type="PANTHER" id="PTHR12815">
    <property type="entry name" value="SORTING AND ASSEMBLY MACHINERY SAMM50 PROTEIN FAMILY MEMBER"/>
    <property type="match status" value="1"/>
</dbReference>
<keyword evidence="4" id="KW-0732">Signal</keyword>
<keyword evidence="6" id="KW-0998">Cell outer membrane</keyword>
<evidence type="ECO:0000256" key="4">
    <source>
        <dbReference type="ARBA" id="ARBA00022729"/>
    </source>
</evidence>
<keyword evidence="2" id="KW-1134">Transmembrane beta strand</keyword>
<dbReference type="OrthoDB" id="9769707at2"/>
<dbReference type="Proteomes" id="UP000030003">
    <property type="component" value="Unassembled WGS sequence"/>
</dbReference>
<comment type="caution">
    <text evidence="8">The sequence shown here is derived from an EMBL/GenBank/DDBJ whole genome shotgun (WGS) entry which is preliminary data.</text>
</comment>
<dbReference type="GO" id="GO:0009306">
    <property type="term" value="P:protein secretion"/>
    <property type="evidence" value="ECO:0007669"/>
    <property type="project" value="TreeGrafter"/>
</dbReference>
<keyword evidence="3" id="KW-0812">Transmembrane</keyword>
<name>A0A0A0M9G9_9GAMM</name>
<dbReference type="GO" id="GO:0097347">
    <property type="term" value="C:TAM protein secretion complex"/>
    <property type="evidence" value="ECO:0007669"/>
    <property type="project" value="TreeGrafter"/>
</dbReference>
<feature type="domain" description="Bacterial surface antigen (D15)" evidence="7">
    <location>
        <begin position="260"/>
        <end position="439"/>
    </location>
</feature>
<dbReference type="STRING" id="1385515.GCA_000423325_02364"/>
<evidence type="ECO:0000256" key="3">
    <source>
        <dbReference type="ARBA" id="ARBA00022692"/>
    </source>
</evidence>
<evidence type="ECO:0000256" key="6">
    <source>
        <dbReference type="ARBA" id="ARBA00023237"/>
    </source>
</evidence>
<dbReference type="InterPro" id="IPR000184">
    <property type="entry name" value="Bac_surfAg_D15"/>
</dbReference>
<evidence type="ECO:0000256" key="1">
    <source>
        <dbReference type="ARBA" id="ARBA00004370"/>
    </source>
</evidence>
<dbReference type="RefSeq" id="WP_036138641.1">
    <property type="nucleotide sequence ID" value="NZ_AVBH01000205.1"/>
</dbReference>
<protein>
    <recommendedName>
        <fullName evidence="7">Bacterial surface antigen (D15) domain-containing protein</fullName>
    </recommendedName>
</protein>
<evidence type="ECO:0000256" key="5">
    <source>
        <dbReference type="ARBA" id="ARBA00023136"/>
    </source>
</evidence>
<gene>
    <name evidence="8" type="ORF">N791_06250</name>
</gene>
<dbReference type="EMBL" id="AVBH01000205">
    <property type="protein sequence ID" value="KGO97786.1"/>
    <property type="molecule type" value="Genomic_DNA"/>
</dbReference>
<dbReference type="PANTHER" id="PTHR12815:SF47">
    <property type="entry name" value="TRANSLOCATION AND ASSEMBLY MODULE SUBUNIT TAMA"/>
    <property type="match status" value="1"/>
</dbReference>
<evidence type="ECO:0000313" key="8">
    <source>
        <dbReference type="EMBL" id="KGO97786.1"/>
    </source>
</evidence>
<keyword evidence="9" id="KW-1185">Reference proteome</keyword>
<dbReference type="Gene3D" id="2.40.160.50">
    <property type="entry name" value="membrane protein fhac: a member of the omp85/tpsb transporter family"/>
    <property type="match status" value="1"/>
</dbReference>
<keyword evidence="5" id="KW-0472">Membrane</keyword>
<feature type="non-terminal residue" evidence="8">
    <location>
        <position position="1"/>
    </location>
</feature>
<organism evidence="8 9">
    <name type="scientific">Lysobacter defluvii IMMIB APB-9 = DSM 18482</name>
    <dbReference type="NCBI Taxonomy" id="1385515"/>
    <lineage>
        <taxon>Bacteria</taxon>
        <taxon>Pseudomonadati</taxon>
        <taxon>Pseudomonadota</taxon>
        <taxon>Gammaproteobacteria</taxon>
        <taxon>Lysobacterales</taxon>
        <taxon>Lysobacteraceae</taxon>
        <taxon>Novilysobacter</taxon>
    </lineage>
</organism>
<dbReference type="InterPro" id="IPR039910">
    <property type="entry name" value="D15-like"/>
</dbReference>
<dbReference type="Pfam" id="PF01103">
    <property type="entry name" value="Omp85"/>
    <property type="match status" value="1"/>
</dbReference>
<evidence type="ECO:0000313" key="9">
    <source>
        <dbReference type="Proteomes" id="UP000030003"/>
    </source>
</evidence>
<evidence type="ECO:0000256" key="2">
    <source>
        <dbReference type="ARBA" id="ARBA00022452"/>
    </source>
</evidence>
<dbReference type="Gene3D" id="3.10.20.310">
    <property type="entry name" value="membrane protein fhac"/>
    <property type="match status" value="2"/>
</dbReference>
<dbReference type="AlphaFoldDB" id="A0A0A0M9G9"/>
<proteinExistence type="predicted"/>
<sequence length="442" mass="49420">RISRRLGERGYFDADFISRRVEVTRADEAADIELVWDSGPRYDMGPIHFEQTPETIIRQSLLDKLVYWEQGSYYHQGKLDRLRDSLTRLDYFAAIDIEPRPDDAEGLQVPVDVVLTPAKRSVYSAGLSYGTDSGAGIRLGLERRYVNTRGHKALAQLDWAQRRKTLTAQYRIPAFAWLDGWYTFSAQAADEQTDWLDNRRIEFVASRSGEVNDHLTAIASLHALRERWSYVAVNGNGDPDPPDFRYATYTFPSIRAEYIDADDLVYPRDGLAGTLMLRGGVEGLGTDANFGQVRATVSWFRGLGERNRLIVRGELGHTFTDELVAMPPSLRFFAGGDRSIRGYAWREVGPRHLGPDGKLYALGAKNVATGSVEFEHYFTEQWGAAAFVDGGSAFDSDPDWHTGVGAGVRWRSPVGPVRLDVAHGLDDPDSSFQIYLSVGADL</sequence>
<comment type="subcellular location">
    <subcellularLocation>
        <location evidence="1">Membrane</location>
    </subcellularLocation>
</comment>